<gene>
    <name evidence="1" type="ORF">AVEN_168202_1</name>
</gene>
<comment type="caution">
    <text evidence="1">The sequence shown here is derived from an EMBL/GenBank/DDBJ whole genome shotgun (WGS) entry which is preliminary data.</text>
</comment>
<name>A0A4Y2KLC0_ARAVE</name>
<protein>
    <submittedName>
        <fullName evidence="1">Uncharacterized protein</fullName>
    </submittedName>
</protein>
<reference evidence="1 2" key="1">
    <citation type="journal article" date="2019" name="Sci. Rep.">
        <title>Orb-weaving spider Araneus ventricosus genome elucidates the spidroin gene catalogue.</title>
        <authorList>
            <person name="Kono N."/>
            <person name="Nakamura H."/>
            <person name="Ohtoshi R."/>
            <person name="Moran D.A.P."/>
            <person name="Shinohara A."/>
            <person name="Yoshida Y."/>
            <person name="Fujiwara M."/>
            <person name="Mori M."/>
            <person name="Tomita M."/>
            <person name="Arakawa K."/>
        </authorList>
    </citation>
    <scope>NUCLEOTIDE SEQUENCE [LARGE SCALE GENOMIC DNA]</scope>
</reference>
<sequence length="151" mass="18131">MEDLKSKTVRQLQEYCRDNNKKQDLIDLIQDNNVFQFHNSLFSKSKKERALKIKCCDKYYKESYVKTHLQTKKHQNYKSTNPLEITCKDCERNIKKSVAKDHGGIYHRDDFNDLQSLSYDCRPTPRILPNAWHHLKLQITKEGKYHHPHKR</sequence>
<organism evidence="1 2">
    <name type="scientific">Araneus ventricosus</name>
    <name type="common">Orbweaver spider</name>
    <name type="synonym">Epeira ventricosa</name>
    <dbReference type="NCBI Taxonomy" id="182803"/>
    <lineage>
        <taxon>Eukaryota</taxon>
        <taxon>Metazoa</taxon>
        <taxon>Ecdysozoa</taxon>
        <taxon>Arthropoda</taxon>
        <taxon>Chelicerata</taxon>
        <taxon>Arachnida</taxon>
        <taxon>Araneae</taxon>
        <taxon>Araneomorphae</taxon>
        <taxon>Entelegynae</taxon>
        <taxon>Araneoidea</taxon>
        <taxon>Araneidae</taxon>
        <taxon>Araneus</taxon>
    </lineage>
</organism>
<proteinExistence type="predicted"/>
<accession>A0A4Y2KLC0</accession>
<dbReference type="EMBL" id="BGPR01004742">
    <property type="protein sequence ID" value="GBN02849.1"/>
    <property type="molecule type" value="Genomic_DNA"/>
</dbReference>
<evidence type="ECO:0000313" key="2">
    <source>
        <dbReference type="Proteomes" id="UP000499080"/>
    </source>
</evidence>
<keyword evidence="2" id="KW-1185">Reference proteome</keyword>
<dbReference type="Proteomes" id="UP000499080">
    <property type="component" value="Unassembled WGS sequence"/>
</dbReference>
<dbReference type="AlphaFoldDB" id="A0A4Y2KLC0"/>
<evidence type="ECO:0000313" key="1">
    <source>
        <dbReference type="EMBL" id="GBN02849.1"/>
    </source>
</evidence>